<accession>A0A2I7QIL6</accession>
<sequence>MSNRFSKPVAFNKTKEDDAKILKFTSKKNFSGFAKKAMLFYMEHLEKQKGKVHKEPIRPVKKEPVKLSVAERLKQAQPKVFRPGGVNNG</sequence>
<keyword evidence="2" id="KW-1185">Reference proteome</keyword>
<dbReference type="RefSeq" id="YP_009837315.1">
    <property type="nucleotide sequence ID" value="NC_048698.1"/>
</dbReference>
<dbReference type="EMBL" id="MG784342">
    <property type="protein sequence ID" value="AUR81242.1"/>
    <property type="molecule type" value="Genomic_DNA"/>
</dbReference>
<proteinExistence type="predicted"/>
<dbReference type="GeneID" id="55607497"/>
<protein>
    <submittedName>
        <fullName evidence="1">Glutaredoxin-like protein</fullName>
    </submittedName>
</protein>
<dbReference type="KEGG" id="vg:55607497"/>
<dbReference type="Proteomes" id="UP000241941">
    <property type="component" value="Segment"/>
</dbReference>
<name>A0A2I7QIL6_9CAUD</name>
<reference evidence="1 2" key="2">
    <citation type="journal article" date="2019" name="Microbiol. Resour. Announc.">
        <title>Complete Genome Sequences of Bacillus Bacteriophages Wes44 and Carmen17.</title>
        <authorList>
            <person name="Alder H."/>
            <person name="Himelright M."/>
            <person name="Eisemann E."/>
            <person name="Temple L."/>
        </authorList>
    </citation>
    <scope>NUCLEOTIDE SEQUENCE [LARGE SCALE GENOMIC DNA]</scope>
</reference>
<evidence type="ECO:0000313" key="1">
    <source>
        <dbReference type="EMBL" id="AUR81242.1"/>
    </source>
</evidence>
<evidence type="ECO:0000313" key="2">
    <source>
        <dbReference type="Proteomes" id="UP000241941"/>
    </source>
</evidence>
<organism evidence="1 2">
    <name type="scientific">Bacillus phage Carmen17</name>
    <dbReference type="NCBI Taxonomy" id="2072797"/>
    <lineage>
        <taxon>Viruses</taxon>
        <taxon>Duplodnaviria</taxon>
        <taxon>Heunggongvirae</taxon>
        <taxon>Uroviricota</taxon>
        <taxon>Caudoviricetes</taxon>
        <taxon>Gutmannvirinae</taxon>
        <taxon>Carmenvirus</taxon>
        <taxon>Carmenvirus carmen17</taxon>
    </lineage>
</organism>
<reference evidence="1 2" key="1">
    <citation type="submission" date="2018-01" db="EMBL/GenBank/DDBJ databases">
        <title>Complete Genome of Bacillus phages Carmen17.</title>
        <authorList>
            <person name="Himelright M.J."/>
            <person name="Eisemann E.C."/>
            <person name="Alder H.M."/>
            <person name="Clem A.M."/>
            <person name="Temple L."/>
        </authorList>
    </citation>
    <scope>NUCLEOTIDE SEQUENCE [LARGE SCALE GENOMIC DNA]</scope>
</reference>